<organism evidence="1 2">
    <name type="scientific">Zunongwangia profunda (strain DSM 18752 / CCTCC AB 206139 / SM-A87)</name>
    <name type="common">Wangia profunda</name>
    <dbReference type="NCBI Taxonomy" id="655815"/>
    <lineage>
        <taxon>Bacteria</taxon>
        <taxon>Pseudomonadati</taxon>
        <taxon>Bacteroidota</taxon>
        <taxon>Flavobacteriia</taxon>
        <taxon>Flavobacteriales</taxon>
        <taxon>Flavobacteriaceae</taxon>
        <taxon>Zunongwangia</taxon>
    </lineage>
</organism>
<protein>
    <submittedName>
        <fullName evidence="1">Uncharacterized protein</fullName>
    </submittedName>
</protein>
<reference evidence="1 2" key="1">
    <citation type="journal article" date="2010" name="BMC Genomics">
        <title>The complete genome of Zunongwangia profunda SM-A87 reveals its adaptation to the deep-sea environment and ecological role in sedimentary organic nitrogen degradation.</title>
        <authorList>
            <person name="Qin Q.L."/>
            <person name="Zhang X.Y."/>
            <person name="Wang X.M."/>
            <person name="Liu G.M."/>
            <person name="Chen X.L."/>
            <person name="Xie B.B."/>
            <person name="Dang H.Y."/>
            <person name="Zhou B.C."/>
            <person name="Yu J."/>
            <person name="Zhang Y.Z."/>
        </authorList>
    </citation>
    <scope>NUCLEOTIDE SEQUENCE [LARGE SCALE GENOMIC DNA]</scope>
    <source>
        <strain evidence="2">DSM 18752 / CCTCC AB 206139 / SM-A87</strain>
    </source>
</reference>
<evidence type="ECO:0000313" key="1">
    <source>
        <dbReference type="EMBL" id="ADF53571.1"/>
    </source>
</evidence>
<dbReference type="Proteomes" id="UP000001654">
    <property type="component" value="Chromosome"/>
</dbReference>
<accession>D5BIF8</accession>
<keyword evidence="2" id="KW-1185">Reference proteome</keyword>
<dbReference type="EMBL" id="CP001650">
    <property type="protein sequence ID" value="ADF53571.1"/>
    <property type="molecule type" value="Genomic_DNA"/>
</dbReference>
<dbReference type="HOGENOM" id="CLU_3335267_0_0_10"/>
<gene>
    <name evidence="1" type="ordered locus">ZPR_3255</name>
</gene>
<dbReference type="AlphaFoldDB" id="D5BIF8"/>
<proteinExistence type="predicted"/>
<dbReference type="KEGG" id="zpr:ZPR_3255"/>
<sequence length="38" mass="4551">MVRNERFVMMLKLNTLLALLFFKISKESSSIKSYFNNH</sequence>
<dbReference type="STRING" id="655815.ZPR_3255"/>
<evidence type="ECO:0000313" key="2">
    <source>
        <dbReference type="Proteomes" id="UP000001654"/>
    </source>
</evidence>
<name>D5BIF8_ZUNPS</name>